<name>A0A0D7CTZ7_9ACTN</name>
<sequence>MNFKRILGIALICAGAILAIFFWDLKYQWFKGGPLGVLLLIIGVIDLAESFRSADRKKSRGIVGELRDDLGINSRRRDDDRRQ</sequence>
<evidence type="ECO:0000313" key="3">
    <source>
        <dbReference type="Proteomes" id="UP000032458"/>
    </source>
</evidence>
<dbReference type="Proteomes" id="UP000032458">
    <property type="component" value="Unassembled WGS sequence"/>
</dbReference>
<dbReference type="AlphaFoldDB" id="A0A0D7CTZ7"/>
<evidence type="ECO:0000313" key="2">
    <source>
        <dbReference type="EMBL" id="KIZ19541.1"/>
    </source>
</evidence>
<comment type="caution">
    <text evidence="2">The sequence shown here is derived from an EMBL/GenBank/DDBJ whole genome shotgun (WGS) entry which is preliminary data.</text>
</comment>
<feature type="transmembrane region" description="Helical" evidence="1">
    <location>
        <begin position="7"/>
        <end position="23"/>
    </location>
</feature>
<protein>
    <submittedName>
        <fullName evidence="2">Uncharacterized protein</fullName>
    </submittedName>
</protein>
<evidence type="ECO:0000256" key="1">
    <source>
        <dbReference type="SAM" id="Phobius"/>
    </source>
</evidence>
<keyword evidence="1" id="KW-0812">Transmembrane</keyword>
<keyword evidence="1" id="KW-0472">Membrane</keyword>
<gene>
    <name evidence="2" type="ORF">SNA_03280</name>
</gene>
<accession>A0A0D7CTZ7</accession>
<keyword evidence="1" id="KW-1133">Transmembrane helix</keyword>
<feature type="transmembrane region" description="Helical" evidence="1">
    <location>
        <begin position="29"/>
        <end position="48"/>
    </location>
</feature>
<reference evidence="2 3" key="1">
    <citation type="submission" date="2014-09" db="EMBL/GenBank/DDBJ databases">
        <title>Draft genome sequence of Streptomyces natalensis ATCC 27448, producer of the antifungal pimaricin.</title>
        <authorList>
            <person name="Mendes M.V."/>
            <person name="Beites T."/>
            <person name="Pires S."/>
            <person name="Santos C.L."/>
            <person name="Moradas-Ferreira P."/>
        </authorList>
    </citation>
    <scope>NUCLEOTIDE SEQUENCE [LARGE SCALE GENOMIC DNA]</scope>
    <source>
        <strain evidence="2 3">ATCC 27448</strain>
    </source>
</reference>
<organism evidence="2 3">
    <name type="scientific">Streptomyces natalensis ATCC 27448</name>
    <dbReference type="NCBI Taxonomy" id="1240678"/>
    <lineage>
        <taxon>Bacteria</taxon>
        <taxon>Bacillati</taxon>
        <taxon>Actinomycetota</taxon>
        <taxon>Actinomycetes</taxon>
        <taxon>Kitasatosporales</taxon>
        <taxon>Streptomycetaceae</taxon>
        <taxon>Streptomyces</taxon>
    </lineage>
</organism>
<keyword evidence="3" id="KW-1185">Reference proteome</keyword>
<dbReference type="PATRIC" id="fig|1240678.4.peg.690"/>
<proteinExistence type="predicted"/>
<dbReference type="EMBL" id="JRKI01000003">
    <property type="protein sequence ID" value="KIZ19541.1"/>
    <property type="molecule type" value="Genomic_DNA"/>
</dbReference>
<dbReference type="RefSeq" id="WP_030066277.1">
    <property type="nucleotide sequence ID" value="NZ_JRKI01000003.1"/>
</dbReference>